<reference evidence="5" key="1">
    <citation type="submission" date="2023-02" db="EMBL/GenBank/DDBJ databases">
        <title>Genome of toxic invasive species Heracleum sosnowskyi carries increased number of genes despite the absence of recent whole-genome duplications.</title>
        <authorList>
            <person name="Schelkunov M."/>
            <person name="Shtratnikova V."/>
            <person name="Makarenko M."/>
            <person name="Klepikova A."/>
            <person name="Omelchenko D."/>
            <person name="Novikova G."/>
            <person name="Obukhova E."/>
            <person name="Bogdanov V."/>
            <person name="Penin A."/>
            <person name="Logacheva M."/>
        </authorList>
    </citation>
    <scope>NUCLEOTIDE SEQUENCE</scope>
    <source>
        <strain evidence="5">Hsosn_3</strain>
        <tissue evidence="5">Leaf</tissue>
    </source>
</reference>
<accession>A0AAD8IRS5</accession>
<sequence length="391" mass="44050">MMNPPELEKPRVTEILVRMDCNGCVQKIKKALHGINGIYDMYIDFPQQKLTIIGWADPEKIVKSIRKCRKTATICSHSEQSQPTDAPPEGGHPPTEQANPPPPEAPPAETSPPAEPPKDPPPPENPPPEVLPPPPATEAAPSASQPGQPRGPKDVEEVHVIYHHPPDYGYRYNYGPNIQGYGGQGSNVINAPGIQTSNYTAAGPGIRQQQTPSPIYVAHSYNTYKPSSYVTEYVSPPPQYSQEPSRPEPPHNPQHVRFSEPEPPKVYSRPEPPQVYSRPEPPQVINNYSRQEPPQHMNYSRPEPLQHMNYSRQEAPQVVNYSRQEPPQYMHYSRQEPPQYSYYSTPEPQQYTYYSRLDQYSEDYRGDGNGNRNGNITSVFSDENPNACRIV</sequence>
<dbReference type="GO" id="GO:0016020">
    <property type="term" value="C:membrane"/>
    <property type="evidence" value="ECO:0007669"/>
    <property type="project" value="UniProtKB-SubCell"/>
</dbReference>
<keyword evidence="6" id="KW-1185">Reference proteome</keyword>
<feature type="compositionally biased region" description="Pro residues" evidence="3">
    <location>
        <begin position="99"/>
        <end position="136"/>
    </location>
</feature>
<protein>
    <submittedName>
        <fullName evidence="5">HMA domain-containing protein</fullName>
    </submittedName>
</protein>
<evidence type="ECO:0000313" key="5">
    <source>
        <dbReference type="EMBL" id="KAK1390441.1"/>
    </source>
</evidence>
<dbReference type="SUPFAM" id="SSF55008">
    <property type="entry name" value="HMA, heavy metal-associated domain"/>
    <property type="match status" value="1"/>
</dbReference>
<dbReference type="InterPro" id="IPR006121">
    <property type="entry name" value="HMA_dom"/>
</dbReference>
<evidence type="ECO:0000256" key="1">
    <source>
        <dbReference type="ARBA" id="ARBA00004170"/>
    </source>
</evidence>
<dbReference type="PROSITE" id="PS50846">
    <property type="entry name" value="HMA_2"/>
    <property type="match status" value="1"/>
</dbReference>
<dbReference type="EMBL" id="JAUIZM010000004">
    <property type="protein sequence ID" value="KAK1390441.1"/>
    <property type="molecule type" value="Genomic_DNA"/>
</dbReference>
<dbReference type="PROSITE" id="PS01047">
    <property type="entry name" value="HMA_1"/>
    <property type="match status" value="1"/>
</dbReference>
<comment type="subcellular location">
    <subcellularLocation>
        <location evidence="1">Membrane</location>
        <topology evidence="1">Peripheral membrane protein</topology>
    </subcellularLocation>
</comment>
<reference evidence="5" key="2">
    <citation type="submission" date="2023-05" db="EMBL/GenBank/DDBJ databases">
        <authorList>
            <person name="Schelkunov M.I."/>
        </authorList>
    </citation>
    <scope>NUCLEOTIDE SEQUENCE</scope>
    <source>
        <strain evidence="5">Hsosn_3</strain>
        <tissue evidence="5">Leaf</tissue>
    </source>
</reference>
<dbReference type="GO" id="GO:0009626">
    <property type="term" value="P:plant-type hypersensitive response"/>
    <property type="evidence" value="ECO:0007669"/>
    <property type="project" value="UniProtKB-KW"/>
</dbReference>
<feature type="compositionally biased region" description="Polar residues" evidence="3">
    <location>
        <begin position="73"/>
        <end position="84"/>
    </location>
</feature>
<proteinExistence type="predicted"/>
<evidence type="ECO:0000259" key="4">
    <source>
        <dbReference type="PROSITE" id="PS50846"/>
    </source>
</evidence>
<dbReference type="CDD" id="cd00371">
    <property type="entry name" value="HMA"/>
    <property type="match status" value="1"/>
</dbReference>
<feature type="region of interest" description="Disordered" evidence="3">
    <location>
        <begin position="230"/>
        <end position="299"/>
    </location>
</feature>
<organism evidence="5 6">
    <name type="scientific">Heracleum sosnowskyi</name>
    <dbReference type="NCBI Taxonomy" id="360622"/>
    <lineage>
        <taxon>Eukaryota</taxon>
        <taxon>Viridiplantae</taxon>
        <taxon>Streptophyta</taxon>
        <taxon>Embryophyta</taxon>
        <taxon>Tracheophyta</taxon>
        <taxon>Spermatophyta</taxon>
        <taxon>Magnoliopsida</taxon>
        <taxon>eudicotyledons</taxon>
        <taxon>Gunneridae</taxon>
        <taxon>Pentapetalae</taxon>
        <taxon>asterids</taxon>
        <taxon>campanulids</taxon>
        <taxon>Apiales</taxon>
        <taxon>Apiaceae</taxon>
        <taxon>Apioideae</taxon>
        <taxon>apioid superclade</taxon>
        <taxon>Tordylieae</taxon>
        <taxon>Tordyliinae</taxon>
        <taxon>Heracleum</taxon>
    </lineage>
</organism>
<dbReference type="AlphaFoldDB" id="A0AAD8IRS5"/>
<evidence type="ECO:0000256" key="3">
    <source>
        <dbReference type="SAM" id="MobiDB-lite"/>
    </source>
</evidence>
<feature type="domain" description="HMA" evidence="4">
    <location>
        <begin position="10"/>
        <end position="73"/>
    </location>
</feature>
<dbReference type="PANTHER" id="PTHR22814">
    <property type="entry name" value="COPPER TRANSPORT PROTEIN ATOX1-RELATED"/>
    <property type="match status" value="1"/>
</dbReference>
<evidence type="ECO:0000256" key="2">
    <source>
        <dbReference type="ARBA" id="ARBA00022723"/>
    </source>
</evidence>
<feature type="region of interest" description="Disordered" evidence="3">
    <location>
        <begin position="73"/>
        <end position="153"/>
    </location>
</feature>
<dbReference type="Pfam" id="PF00403">
    <property type="entry name" value="HMA"/>
    <property type="match status" value="1"/>
</dbReference>
<dbReference type="Gene3D" id="3.30.70.100">
    <property type="match status" value="1"/>
</dbReference>
<dbReference type="InterPro" id="IPR017969">
    <property type="entry name" value="Heavy-metal-associated_CS"/>
</dbReference>
<evidence type="ECO:0000313" key="6">
    <source>
        <dbReference type="Proteomes" id="UP001237642"/>
    </source>
</evidence>
<dbReference type="PANTHER" id="PTHR22814:SF320">
    <property type="entry name" value="OS01G0309800 PROTEIN"/>
    <property type="match status" value="1"/>
</dbReference>
<name>A0AAD8IRS5_9APIA</name>
<dbReference type="Proteomes" id="UP001237642">
    <property type="component" value="Unassembled WGS sequence"/>
</dbReference>
<comment type="caution">
    <text evidence="5">The sequence shown here is derived from an EMBL/GenBank/DDBJ whole genome shotgun (WGS) entry which is preliminary data.</text>
</comment>
<keyword evidence="2" id="KW-0479">Metal-binding</keyword>
<gene>
    <name evidence="5" type="ORF">POM88_018619</name>
</gene>
<dbReference type="GO" id="GO:0046872">
    <property type="term" value="F:metal ion binding"/>
    <property type="evidence" value="ECO:0007669"/>
    <property type="project" value="UniProtKB-KW"/>
</dbReference>
<dbReference type="InterPro" id="IPR036163">
    <property type="entry name" value="HMA_dom_sf"/>
</dbReference>